<dbReference type="Pfam" id="PF09547">
    <property type="entry name" value="SpoIVA_ATPase"/>
    <property type="match status" value="1"/>
</dbReference>
<evidence type="ECO:0000259" key="4">
    <source>
        <dbReference type="Pfam" id="PF20439"/>
    </source>
</evidence>
<dbReference type="InterPro" id="IPR014201">
    <property type="entry name" value="Spore_IV_A"/>
</dbReference>
<dbReference type="EMBL" id="JACRSP010000002">
    <property type="protein sequence ID" value="MBC8535968.1"/>
    <property type="molecule type" value="Genomic_DNA"/>
</dbReference>
<dbReference type="InterPro" id="IPR046840">
    <property type="entry name" value="SpoIVA_C"/>
</dbReference>
<dbReference type="InterPro" id="IPR046841">
    <property type="entry name" value="SpoIVA_middle"/>
</dbReference>
<dbReference type="SUPFAM" id="SSF52540">
    <property type="entry name" value="P-loop containing nucleoside triphosphate hydrolases"/>
    <property type="match status" value="1"/>
</dbReference>
<proteinExistence type="predicted"/>
<dbReference type="Gene3D" id="3.40.50.300">
    <property type="entry name" value="P-loop containing nucleotide triphosphate hydrolases"/>
    <property type="match status" value="1"/>
</dbReference>
<keyword evidence="6" id="KW-1185">Reference proteome</keyword>
<dbReference type="AlphaFoldDB" id="A0A926HU59"/>
<keyword evidence="1" id="KW-0067">ATP-binding</keyword>
<comment type="function">
    <text evidence="1">ATPase. Has a role at an early stage in the morphogenesis of the spore coat.</text>
</comment>
<protein>
    <recommendedName>
        <fullName evidence="1">Stage IV sporulation protein A</fullName>
        <ecNumber evidence="1">3.6.1.-</ecNumber>
    </recommendedName>
    <alternativeName>
        <fullName evidence="1">Coat morphogenetic protein SpoIVA</fullName>
    </alternativeName>
</protein>
<dbReference type="GO" id="GO:0005524">
    <property type="term" value="F:ATP binding"/>
    <property type="evidence" value="ECO:0007669"/>
    <property type="project" value="UniProtKB-KW"/>
</dbReference>
<evidence type="ECO:0000259" key="3">
    <source>
        <dbReference type="Pfam" id="PF20438"/>
    </source>
</evidence>
<evidence type="ECO:0000313" key="6">
    <source>
        <dbReference type="Proteomes" id="UP000620366"/>
    </source>
</evidence>
<keyword evidence="1" id="KW-0378">Hydrolase</keyword>
<dbReference type="Pfam" id="PF20439">
    <property type="entry name" value="SpoIVA_C"/>
    <property type="match status" value="1"/>
</dbReference>
<keyword evidence="1" id="KW-0963">Cytoplasm</keyword>
<dbReference type="PIRSF" id="PIRSF007466">
    <property type="entry name" value="SpoIVA"/>
    <property type="match status" value="1"/>
</dbReference>
<reference evidence="5" key="1">
    <citation type="submission" date="2020-08" db="EMBL/GenBank/DDBJ databases">
        <title>Genome public.</title>
        <authorList>
            <person name="Liu C."/>
            <person name="Sun Q."/>
        </authorList>
    </citation>
    <scope>NUCLEOTIDE SEQUENCE</scope>
    <source>
        <strain evidence="5">BX7</strain>
    </source>
</reference>
<comment type="subcellular location">
    <subcellularLocation>
        <location evidence="1">Cytoplasm</location>
    </subcellularLocation>
</comment>
<gene>
    <name evidence="5" type="primary">spoIVA</name>
    <name evidence="5" type="ORF">H8695_04595</name>
</gene>
<organism evidence="5 6">
    <name type="scientific">Feifania hominis</name>
    <dbReference type="NCBI Taxonomy" id="2763660"/>
    <lineage>
        <taxon>Bacteria</taxon>
        <taxon>Bacillati</taxon>
        <taxon>Bacillota</taxon>
        <taxon>Clostridia</taxon>
        <taxon>Eubacteriales</taxon>
        <taxon>Feifaniaceae</taxon>
        <taxon>Feifania</taxon>
    </lineage>
</organism>
<dbReference type="NCBIfam" id="TIGR02836">
    <property type="entry name" value="spore_IV_A"/>
    <property type="match status" value="1"/>
</dbReference>
<evidence type="ECO:0000256" key="1">
    <source>
        <dbReference type="PIRNR" id="PIRNR007466"/>
    </source>
</evidence>
<comment type="caution">
    <text evidence="5">The sequence shown here is derived from an EMBL/GenBank/DDBJ whole genome shotgun (WGS) entry which is preliminary data.</text>
</comment>
<dbReference type="RefSeq" id="WP_249299714.1">
    <property type="nucleotide sequence ID" value="NZ_JACRSP010000002.1"/>
</dbReference>
<name>A0A926HU59_9FIRM</name>
<dbReference type="Pfam" id="PF20438">
    <property type="entry name" value="SpoIVA_middle"/>
    <property type="match status" value="1"/>
</dbReference>
<dbReference type="GO" id="GO:0016887">
    <property type="term" value="F:ATP hydrolysis activity"/>
    <property type="evidence" value="ECO:0007669"/>
    <property type="project" value="InterPro"/>
</dbReference>
<comment type="catalytic activity">
    <reaction evidence="1">
        <text>ATP + H2O = ADP + phosphate + H(+)</text>
        <dbReference type="Rhea" id="RHEA:13065"/>
        <dbReference type="ChEBI" id="CHEBI:15377"/>
        <dbReference type="ChEBI" id="CHEBI:15378"/>
        <dbReference type="ChEBI" id="CHEBI:30616"/>
        <dbReference type="ChEBI" id="CHEBI:43474"/>
        <dbReference type="ChEBI" id="CHEBI:456216"/>
    </reaction>
</comment>
<keyword evidence="1" id="KW-0749">Sporulation</keyword>
<sequence>MERYNIYKDITERTNGDIYIGVVGPVRTGKSTLIKRFMENLVLPHMADKNQRERAVDELPQGAVGKTIMTTEPKFIPNEAATVTLDDNASFRVRLIDCVGYIVPGSLGHMENEAPRMVSTPWFDHDIPFDQAAEIGTKKVINEHSTIGLVVTTDGSIGEIPREDYVEAEKRVISELKELGKPFVIILNSAEPQSEEAMALREHLEHEYDVPVILVSCLEITEQDIRAIMEKILFQFPLREINLSLPSWIDTLPEDHWLKSAIYDAILQSAGGIEKTGEISSAVSHMAQCEYLDDVSIAGIDLGAGNGYLDLTVQDGLFYRVLGEQTGLPIEGEESLVVLMGELAETKRQYDKVKGALADVAEKGYGIVTPTIDELTLEEPEIVKQGGRFGVRLKASAPSIHMIRADIETEVSPVVGSEKQSEDLVKYLLCEFEENPKKIWESNIFGKSLHELVNEGLHNKLSKMPDDARSKLQDTLQRIINEGSGGLICIIL</sequence>
<feature type="domain" description="Sporulation stage IV protein A C-terminal" evidence="4">
    <location>
        <begin position="417"/>
        <end position="492"/>
    </location>
</feature>
<evidence type="ECO:0000313" key="5">
    <source>
        <dbReference type="EMBL" id="MBC8535968.1"/>
    </source>
</evidence>
<dbReference type="EC" id="3.6.1.-" evidence="1"/>
<dbReference type="GO" id="GO:0005737">
    <property type="term" value="C:cytoplasm"/>
    <property type="evidence" value="ECO:0007669"/>
    <property type="project" value="UniProtKB-SubCell"/>
</dbReference>
<dbReference type="Proteomes" id="UP000620366">
    <property type="component" value="Unassembled WGS sequence"/>
</dbReference>
<feature type="domain" description="Stage IV sporulation protein A middle" evidence="3">
    <location>
        <begin position="239"/>
        <end position="416"/>
    </location>
</feature>
<dbReference type="GO" id="GO:0030435">
    <property type="term" value="P:sporulation resulting in formation of a cellular spore"/>
    <property type="evidence" value="ECO:0007669"/>
    <property type="project" value="UniProtKB-KW"/>
</dbReference>
<keyword evidence="1" id="KW-0547">Nucleotide-binding</keyword>
<dbReference type="InterPro" id="IPR027417">
    <property type="entry name" value="P-loop_NTPase"/>
</dbReference>
<dbReference type="InterPro" id="IPR046842">
    <property type="entry name" value="SpoIVA_ATPase"/>
</dbReference>
<evidence type="ECO:0000259" key="2">
    <source>
        <dbReference type="Pfam" id="PF09547"/>
    </source>
</evidence>
<feature type="domain" description="Stage IV sporulation protein A ATPase" evidence="2">
    <location>
        <begin position="1"/>
        <end position="237"/>
    </location>
</feature>
<accession>A0A926HU59</accession>